<dbReference type="Gene3D" id="1.10.1280.10">
    <property type="entry name" value="Di-copper center containing domain from catechol oxidase"/>
    <property type="match status" value="1"/>
</dbReference>
<feature type="non-terminal residue" evidence="5">
    <location>
        <position position="1"/>
    </location>
</feature>
<evidence type="ECO:0000313" key="5">
    <source>
        <dbReference type="EMBL" id="KAF2004572.1"/>
    </source>
</evidence>
<organism evidence="5 6">
    <name type="scientific">Amniculicola lignicola CBS 123094</name>
    <dbReference type="NCBI Taxonomy" id="1392246"/>
    <lineage>
        <taxon>Eukaryota</taxon>
        <taxon>Fungi</taxon>
        <taxon>Dikarya</taxon>
        <taxon>Ascomycota</taxon>
        <taxon>Pezizomycotina</taxon>
        <taxon>Dothideomycetes</taxon>
        <taxon>Pleosporomycetidae</taxon>
        <taxon>Pleosporales</taxon>
        <taxon>Amniculicolaceae</taxon>
        <taxon>Amniculicola</taxon>
    </lineage>
</organism>
<dbReference type="PRINTS" id="PR00092">
    <property type="entry name" value="TYROSINASE"/>
</dbReference>
<dbReference type="PROSITE" id="PS00498">
    <property type="entry name" value="TYROSINASE_2"/>
    <property type="match status" value="1"/>
</dbReference>
<dbReference type="EMBL" id="ML977566">
    <property type="protein sequence ID" value="KAF2004572.1"/>
    <property type="molecule type" value="Genomic_DNA"/>
</dbReference>
<proteinExistence type="predicted"/>
<evidence type="ECO:0000259" key="4">
    <source>
        <dbReference type="PROSITE" id="PS00498"/>
    </source>
</evidence>
<dbReference type="PANTHER" id="PTHR11474">
    <property type="entry name" value="TYROSINASE FAMILY MEMBER"/>
    <property type="match status" value="1"/>
</dbReference>
<dbReference type="Pfam" id="PF00264">
    <property type="entry name" value="Tyrosinase"/>
    <property type="match status" value="1"/>
</dbReference>
<feature type="non-terminal residue" evidence="5">
    <location>
        <position position="333"/>
    </location>
</feature>
<evidence type="ECO:0000256" key="1">
    <source>
        <dbReference type="ARBA" id="ARBA00022723"/>
    </source>
</evidence>
<feature type="domain" description="Tyrosinase copper-binding" evidence="3">
    <location>
        <begin position="69"/>
        <end position="86"/>
    </location>
</feature>
<accession>A0A6A5WSA6</accession>
<name>A0A6A5WSA6_9PLEO</name>
<keyword evidence="1" id="KW-0479">Metal-binding</keyword>
<keyword evidence="6" id="KW-1185">Reference proteome</keyword>
<dbReference type="SUPFAM" id="SSF48056">
    <property type="entry name" value="Di-copper centre-containing domain"/>
    <property type="match status" value="1"/>
</dbReference>
<dbReference type="PANTHER" id="PTHR11474:SF125">
    <property type="entry name" value="N-ACETYL-6-HYDROXYTRYPTOPHAN OXIDASE IVOB-RELATED"/>
    <property type="match status" value="1"/>
</dbReference>
<gene>
    <name evidence="5" type="ORF">P154DRAFT_412943</name>
</gene>
<dbReference type="OrthoDB" id="6132182at2759"/>
<dbReference type="GO" id="GO:0046872">
    <property type="term" value="F:metal ion binding"/>
    <property type="evidence" value="ECO:0007669"/>
    <property type="project" value="UniProtKB-KW"/>
</dbReference>
<evidence type="ECO:0000259" key="3">
    <source>
        <dbReference type="PROSITE" id="PS00497"/>
    </source>
</evidence>
<dbReference type="Proteomes" id="UP000799779">
    <property type="component" value="Unassembled WGS sequence"/>
</dbReference>
<feature type="domain" description="Tyrosinase copper-binding" evidence="4">
    <location>
        <begin position="259"/>
        <end position="270"/>
    </location>
</feature>
<evidence type="ECO:0000313" key="6">
    <source>
        <dbReference type="Proteomes" id="UP000799779"/>
    </source>
</evidence>
<protein>
    <submittedName>
        <fullName evidence="5">Di-copper centre-containing protein</fullName>
    </submittedName>
</protein>
<evidence type="ECO:0000256" key="2">
    <source>
        <dbReference type="ARBA" id="ARBA00023002"/>
    </source>
</evidence>
<dbReference type="InterPro" id="IPR050316">
    <property type="entry name" value="Tyrosinase/Hemocyanin"/>
</dbReference>
<sequence length="333" mass="36603">ATHTTCTKEKLIVRKEFGCLTIAERKAYIKAVKCLIAKPSKLSAAEFPGAKTRYDDFVIVHLQQTLNIHGTASFLTWHRYFTWAYERALREECAYKGAQPYWNWGKYPDLLKSPIFDGTDVSMGSNGDYVKHNGSVVGTADVFVPGGNGGGCVSSGPFKNMTINVGPLAIGTDVPLKPNPQADGLGYNPRCIRRDVTNYFTKSALRVQDIVPLITTPKNISAFQDMMQTDTKAKFGVHSGGHYSIWGDPGGDFFISPGDPAFWLHHGMIDRTWWIWQNLDPAKRVMAIAGKTSLLGDIVLGTLDDPIDLSVIGAALKIKDLVSSTAGLFCYVY</sequence>
<keyword evidence="2" id="KW-0560">Oxidoreductase</keyword>
<dbReference type="GO" id="GO:0016491">
    <property type="term" value="F:oxidoreductase activity"/>
    <property type="evidence" value="ECO:0007669"/>
    <property type="project" value="UniProtKB-KW"/>
</dbReference>
<reference evidence="5" key="1">
    <citation type="journal article" date="2020" name="Stud. Mycol.">
        <title>101 Dothideomycetes genomes: a test case for predicting lifestyles and emergence of pathogens.</title>
        <authorList>
            <person name="Haridas S."/>
            <person name="Albert R."/>
            <person name="Binder M."/>
            <person name="Bloem J."/>
            <person name="Labutti K."/>
            <person name="Salamov A."/>
            <person name="Andreopoulos B."/>
            <person name="Baker S."/>
            <person name="Barry K."/>
            <person name="Bills G."/>
            <person name="Bluhm B."/>
            <person name="Cannon C."/>
            <person name="Castanera R."/>
            <person name="Culley D."/>
            <person name="Daum C."/>
            <person name="Ezra D."/>
            <person name="Gonzalez J."/>
            <person name="Henrissat B."/>
            <person name="Kuo A."/>
            <person name="Liang C."/>
            <person name="Lipzen A."/>
            <person name="Lutzoni F."/>
            <person name="Magnuson J."/>
            <person name="Mondo S."/>
            <person name="Nolan M."/>
            <person name="Ohm R."/>
            <person name="Pangilinan J."/>
            <person name="Park H.-J."/>
            <person name="Ramirez L."/>
            <person name="Alfaro M."/>
            <person name="Sun H."/>
            <person name="Tritt A."/>
            <person name="Yoshinaga Y."/>
            <person name="Zwiers L.-H."/>
            <person name="Turgeon B."/>
            <person name="Goodwin S."/>
            <person name="Spatafora J."/>
            <person name="Crous P."/>
            <person name="Grigoriev I."/>
        </authorList>
    </citation>
    <scope>NUCLEOTIDE SEQUENCE</scope>
    <source>
        <strain evidence="5">CBS 123094</strain>
    </source>
</reference>
<dbReference type="PROSITE" id="PS00497">
    <property type="entry name" value="TYROSINASE_1"/>
    <property type="match status" value="1"/>
</dbReference>
<dbReference type="InterPro" id="IPR008922">
    <property type="entry name" value="Di-copper_centre_dom_sf"/>
</dbReference>
<dbReference type="AlphaFoldDB" id="A0A6A5WSA6"/>
<dbReference type="InterPro" id="IPR002227">
    <property type="entry name" value="Tyrosinase_Cu-bd"/>
</dbReference>